<keyword evidence="3" id="KW-1185">Reference proteome</keyword>
<keyword evidence="1" id="KW-0472">Membrane</keyword>
<accession>A0AAE0UDB0</accession>
<keyword evidence="1" id="KW-0812">Transmembrane</keyword>
<sequence length="165" mass="18400">MGRRHPTVGGTYHFTPSRRSRLLIDFLILLFSFAAIHLSPSSHLHLTSNLHSSFSLFSRGPPRLPVRPAIRGRGSTSNLQRKNWLSIISTSALALTFPCSPLPIICCSGPAFHVALEPLLVLPPSSPFKSRILHRLVAWWKCVCLRNKESTALYNTRLQQGKGTH</sequence>
<name>A0AAE0UDB0_SORBR</name>
<proteinExistence type="predicted"/>
<reference evidence="2" key="2">
    <citation type="submission" date="2023-07" db="EMBL/GenBank/DDBJ databases">
        <authorList>
            <consortium name="Lawrence Berkeley National Laboratory"/>
            <person name="Haridas S."/>
            <person name="Hensen N."/>
            <person name="Bonometti L."/>
            <person name="Westerberg I."/>
            <person name="Brannstrom I.O."/>
            <person name="Guillou S."/>
            <person name="Cros-Aarteil S."/>
            <person name="Calhoun S."/>
            <person name="Kuo A."/>
            <person name="Mondo S."/>
            <person name="Pangilinan J."/>
            <person name="Riley R."/>
            <person name="LaButti K."/>
            <person name="Andreopoulos B."/>
            <person name="Lipzen A."/>
            <person name="Chen C."/>
            <person name="Yanf M."/>
            <person name="Daum C."/>
            <person name="Ng V."/>
            <person name="Clum A."/>
            <person name="Steindorff A."/>
            <person name="Ohm R."/>
            <person name="Martin F."/>
            <person name="Silar P."/>
            <person name="Natvig D."/>
            <person name="Lalanne C."/>
            <person name="Gautier V."/>
            <person name="Ament-velasquez S.L."/>
            <person name="Kruys A."/>
            <person name="Hutchinson M.I."/>
            <person name="Powell A.J."/>
            <person name="Barry K."/>
            <person name="Miller A.N."/>
            <person name="Grigoriev I.V."/>
            <person name="Debuchy R."/>
            <person name="Gladieux P."/>
            <person name="Thoren M.H."/>
            <person name="Johannesson H."/>
        </authorList>
    </citation>
    <scope>NUCLEOTIDE SEQUENCE</scope>
    <source>
        <strain evidence="2">FGSC 1904</strain>
    </source>
</reference>
<reference evidence="2" key="1">
    <citation type="journal article" date="2023" name="Mol. Phylogenet. Evol.">
        <title>Genome-scale phylogeny and comparative genomics of the fungal order Sordariales.</title>
        <authorList>
            <person name="Hensen N."/>
            <person name="Bonometti L."/>
            <person name="Westerberg I."/>
            <person name="Brannstrom I.O."/>
            <person name="Guillou S."/>
            <person name="Cros-Aarteil S."/>
            <person name="Calhoun S."/>
            <person name="Haridas S."/>
            <person name="Kuo A."/>
            <person name="Mondo S."/>
            <person name="Pangilinan J."/>
            <person name="Riley R."/>
            <person name="LaButti K."/>
            <person name="Andreopoulos B."/>
            <person name="Lipzen A."/>
            <person name="Chen C."/>
            <person name="Yan M."/>
            <person name="Daum C."/>
            <person name="Ng V."/>
            <person name="Clum A."/>
            <person name="Steindorff A."/>
            <person name="Ohm R.A."/>
            <person name="Martin F."/>
            <person name="Silar P."/>
            <person name="Natvig D.O."/>
            <person name="Lalanne C."/>
            <person name="Gautier V."/>
            <person name="Ament-Velasquez S.L."/>
            <person name="Kruys A."/>
            <person name="Hutchinson M.I."/>
            <person name="Powell A.J."/>
            <person name="Barry K."/>
            <person name="Miller A.N."/>
            <person name="Grigoriev I.V."/>
            <person name="Debuchy R."/>
            <person name="Gladieux P."/>
            <person name="Hiltunen Thoren M."/>
            <person name="Johannesson H."/>
        </authorList>
    </citation>
    <scope>NUCLEOTIDE SEQUENCE</scope>
    <source>
        <strain evidence="2">FGSC 1904</strain>
    </source>
</reference>
<dbReference type="AlphaFoldDB" id="A0AAE0UDB0"/>
<keyword evidence="1" id="KW-1133">Transmembrane helix</keyword>
<gene>
    <name evidence="2" type="ORF">B0T20DRAFT_174025</name>
</gene>
<comment type="caution">
    <text evidence="2">The sequence shown here is derived from an EMBL/GenBank/DDBJ whole genome shotgun (WGS) entry which is preliminary data.</text>
</comment>
<dbReference type="Proteomes" id="UP001281003">
    <property type="component" value="Unassembled WGS sequence"/>
</dbReference>
<evidence type="ECO:0000256" key="1">
    <source>
        <dbReference type="SAM" id="Phobius"/>
    </source>
</evidence>
<feature type="transmembrane region" description="Helical" evidence="1">
    <location>
        <begin position="21"/>
        <end position="39"/>
    </location>
</feature>
<dbReference type="EMBL" id="JAUTDP010000004">
    <property type="protein sequence ID" value="KAK3399981.1"/>
    <property type="molecule type" value="Genomic_DNA"/>
</dbReference>
<organism evidence="2 3">
    <name type="scientific">Sordaria brevicollis</name>
    <dbReference type="NCBI Taxonomy" id="83679"/>
    <lineage>
        <taxon>Eukaryota</taxon>
        <taxon>Fungi</taxon>
        <taxon>Dikarya</taxon>
        <taxon>Ascomycota</taxon>
        <taxon>Pezizomycotina</taxon>
        <taxon>Sordariomycetes</taxon>
        <taxon>Sordariomycetidae</taxon>
        <taxon>Sordariales</taxon>
        <taxon>Sordariaceae</taxon>
        <taxon>Sordaria</taxon>
    </lineage>
</organism>
<evidence type="ECO:0000313" key="2">
    <source>
        <dbReference type="EMBL" id="KAK3399981.1"/>
    </source>
</evidence>
<evidence type="ECO:0000313" key="3">
    <source>
        <dbReference type="Proteomes" id="UP001281003"/>
    </source>
</evidence>
<protein>
    <submittedName>
        <fullName evidence="2">Uncharacterized protein</fullName>
    </submittedName>
</protein>